<sequence length="88" mass="9407">MPGGGATATKVIVLAIIFGALAGGLTDTLVDKYSKPSQEELRRDFYLVENAAHVSPHSIRKGSKPACFQISSGLMPWAYNSNARLLNS</sequence>
<keyword evidence="1" id="KW-0812">Transmembrane</keyword>
<proteinExistence type="predicted"/>
<keyword evidence="1" id="KW-1133">Transmembrane helix</keyword>
<accession>A0A1F4XJQ7</accession>
<evidence type="ECO:0000256" key="1">
    <source>
        <dbReference type="SAM" id="Phobius"/>
    </source>
</evidence>
<name>A0A1F4XJQ7_9BACT</name>
<dbReference type="EMBL" id="MEWS01000029">
    <property type="protein sequence ID" value="OGC81876.1"/>
    <property type="molecule type" value="Genomic_DNA"/>
</dbReference>
<organism evidence="2 3">
    <name type="scientific">Candidatus Abawacabacteria bacterium RIFCSPHIGHO2_01_FULL_46_8</name>
    <dbReference type="NCBI Taxonomy" id="1817815"/>
    <lineage>
        <taxon>Bacteria</taxon>
        <taxon>Candidatus Abawacaibacteriota</taxon>
    </lineage>
</organism>
<evidence type="ECO:0000313" key="3">
    <source>
        <dbReference type="Proteomes" id="UP000177521"/>
    </source>
</evidence>
<comment type="caution">
    <text evidence="2">The sequence shown here is derived from an EMBL/GenBank/DDBJ whole genome shotgun (WGS) entry which is preliminary data.</text>
</comment>
<protein>
    <submittedName>
        <fullName evidence="2">Uncharacterized protein</fullName>
    </submittedName>
</protein>
<feature type="transmembrane region" description="Helical" evidence="1">
    <location>
        <begin position="12"/>
        <end position="30"/>
    </location>
</feature>
<dbReference type="AlphaFoldDB" id="A0A1F4XJQ7"/>
<dbReference type="Proteomes" id="UP000177521">
    <property type="component" value="Unassembled WGS sequence"/>
</dbReference>
<reference evidence="2 3" key="1">
    <citation type="journal article" date="2016" name="Nat. Commun.">
        <title>Thousands of microbial genomes shed light on interconnected biogeochemical processes in an aquifer system.</title>
        <authorList>
            <person name="Anantharaman K."/>
            <person name="Brown C.T."/>
            <person name="Hug L.A."/>
            <person name="Sharon I."/>
            <person name="Castelle C.J."/>
            <person name="Probst A.J."/>
            <person name="Thomas B.C."/>
            <person name="Singh A."/>
            <person name="Wilkins M.J."/>
            <person name="Karaoz U."/>
            <person name="Brodie E.L."/>
            <person name="Williams K.H."/>
            <person name="Hubbard S.S."/>
            <person name="Banfield J.F."/>
        </authorList>
    </citation>
    <scope>NUCLEOTIDE SEQUENCE [LARGE SCALE GENOMIC DNA]</scope>
</reference>
<keyword evidence="1" id="KW-0472">Membrane</keyword>
<gene>
    <name evidence="2" type="ORF">A2788_01910</name>
</gene>
<evidence type="ECO:0000313" key="2">
    <source>
        <dbReference type="EMBL" id="OGC81876.1"/>
    </source>
</evidence>